<comment type="similarity">
    <text evidence="4 15">Belongs to the peptidase M14 family.</text>
</comment>
<evidence type="ECO:0000259" key="16">
    <source>
        <dbReference type="PROSITE" id="PS52035"/>
    </source>
</evidence>
<evidence type="ECO:0000256" key="13">
    <source>
        <dbReference type="ARBA" id="ARBA00026187"/>
    </source>
</evidence>
<dbReference type="GO" id="GO:0005576">
    <property type="term" value="C:extracellular region"/>
    <property type="evidence" value="ECO:0007669"/>
    <property type="project" value="UniProtKB-SubCell"/>
</dbReference>
<dbReference type="PROSITE" id="PS52035">
    <property type="entry name" value="PEPTIDASE_M14"/>
    <property type="match status" value="1"/>
</dbReference>
<evidence type="ECO:0000256" key="15">
    <source>
        <dbReference type="PROSITE-ProRule" id="PRU01379"/>
    </source>
</evidence>
<evidence type="ECO:0000256" key="14">
    <source>
        <dbReference type="ARBA" id="ARBA00026213"/>
    </source>
</evidence>
<dbReference type="InParanoid" id="A0A3N4KT16"/>
<dbReference type="PRINTS" id="PR00765">
    <property type="entry name" value="CRBOXYPTASEA"/>
</dbReference>
<dbReference type="Proteomes" id="UP000277580">
    <property type="component" value="Unassembled WGS sequence"/>
</dbReference>
<proteinExistence type="inferred from homology"/>
<dbReference type="PANTHER" id="PTHR11705:SF147">
    <property type="entry name" value="INACTIVE METALLOCARBOXYPEPTIDASE ECM14"/>
    <property type="match status" value="1"/>
</dbReference>
<dbReference type="GO" id="GO:0004181">
    <property type="term" value="F:metallocarboxypeptidase activity"/>
    <property type="evidence" value="ECO:0007669"/>
    <property type="project" value="InterPro"/>
</dbReference>
<protein>
    <recommendedName>
        <fullName evidence="13">Inactive metallocarboxypeptidase ECM14</fullName>
    </recommendedName>
    <alternativeName>
        <fullName evidence="14">Inactive metallocarboxypeptidase ecm14</fullName>
    </alternativeName>
</protein>
<keyword evidence="6" id="KW-0926">Vacuole</keyword>
<dbReference type="GO" id="GO:0071555">
    <property type="term" value="P:cell wall organization"/>
    <property type="evidence" value="ECO:0007669"/>
    <property type="project" value="UniProtKB-KW"/>
</dbReference>
<sequence length="492" mass="55569">MHDHVTSNLARKRPVTEDHDDRLWTTKIRDTVVGSLFGKSTRHGTRREQQKRLSQTSKIISQYDGDVVLRFNLSSPEEAKALAEASHILYLDVWSTTKSHADIRMAEDMVPSLLGLLPKSMQHSHFRLMHDLARTAQDTYTGASNVYSKEDMVRLETENLFFQNYQPPSVILPWMKLLESLFPSFVEVFSIGKSYEGREIQALRVGNKDIGGNKKLTIIVTGAAHAREWISVSTVCYLAYSLISGYGKEDVDINIIVDHFNWVFIPTLNVDGYAYTWDADRLWRKNRQPTGLSFCKGIDLDRAYNFHFDGSPSSQGNPCSDMFPGTNPFEATEAKTFADFARNLSAEGTPVVGLLDFHSYSQQILYPYSYSCDNMPPDLENLEELGFGLAKAIRQHSGEHYEVTSACEGTGFTGFQGAGGSMMDFFYADYRVPYAYQIKLRDTGSYGFLLPKENIIPAGEESLAALKHFGQFILDDGSPVERQELRQEKELK</sequence>
<evidence type="ECO:0000256" key="11">
    <source>
        <dbReference type="ARBA" id="ARBA00023316"/>
    </source>
</evidence>
<comment type="caution">
    <text evidence="15">Lacks conserved residue(s) required for the propagation of feature annotation.</text>
</comment>
<comment type="subcellular location">
    <subcellularLocation>
        <location evidence="3">Secreted</location>
    </subcellularLocation>
    <subcellularLocation>
        <location evidence="2">Vacuole</location>
    </subcellularLocation>
</comment>
<keyword evidence="7" id="KW-0479">Metal-binding</keyword>
<keyword evidence="9" id="KW-0862">Zinc</keyword>
<comment type="cofactor">
    <cofactor evidence="1">
        <name>Zn(2+)</name>
        <dbReference type="ChEBI" id="CHEBI:29105"/>
    </cofactor>
</comment>
<feature type="domain" description="Peptidase M14" evidence="16">
    <location>
        <begin position="164"/>
        <end position="473"/>
    </location>
</feature>
<comment type="function">
    <text evidence="12">Inactive carboxypeptidase that may play a role in cell wall organization and biogenesis.</text>
</comment>
<dbReference type="EMBL" id="ML119157">
    <property type="protein sequence ID" value="RPB08915.1"/>
    <property type="molecule type" value="Genomic_DNA"/>
</dbReference>
<gene>
    <name evidence="17" type="ORF">P167DRAFT_560357</name>
</gene>
<keyword evidence="5" id="KW-0964">Secreted</keyword>
<dbReference type="Pfam" id="PF00246">
    <property type="entry name" value="Peptidase_M14"/>
    <property type="match status" value="1"/>
</dbReference>
<keyword evidence="10" id="KW-1015">Disulfide bond</keyword>
<evidence type="ECO:0000256" key="8">
    <source>
        <dbReference type="ARBA" id="ARBA00022729"/>
    </source>
</evidence>
<dbReference type="STRING" id="1392247.A0A3N4KT16"/>
<dbReference type="GO" id="GO:0008270">
    <property type="term" value="F:zinc ion binding"/>
    <property type="evidence" value="ECO:0007669"/>
    <property type="project" value="InterPro"/>
</dbReference>
<dbReference type="SMART" id="SM00631">
    <property type="entry name" value="Zn_pept"/>
    <property type="match status" value="1"/>
</dbReference>
<evidence type="ECO:0000256" key="3">
    <source>
        <dbReference type="ARBA" id="ARBA00004613"/>
    </source>
</evidence>
<dbReference type="OrthoDB" id="3626597at2759"/>
<dbReference type="FunCoup" id="A0A3N4KT16">
    <property type="interactions" value="834"/>
</dbReference>
<evidence type="ECO:0000256" key="9">
    <source>
        <dbReference type="ARBA" id="ARBA00022833"/>
    </source>
</evidence>
<reference evidence="17 18" key="1">
    <citation type="journal article" date="2018" name="Nat. Ecol. Evol.">
        <title>Pezizomycetes genomes reveal the molecular basis of ectomycorrhizal truffle lifestyle.</title>
        <authorList>
            <person name="Murat C."/>
            <person name="Payen T."/>
            <person name="Noel B."/>
            <person name="Kuo A."/>
            <person name="Morin E."/>
            <person name="Chen J."/>
            <person name="Kohler A."/>
            <person name="Krizsan K."/>
            <person name="Balestrini R."/>
            <person name="Da Silva C."/>
            <person name="Montanini B."/>
            <person name="Hainaut M."/>
            <person name="Levati E."/>
            <person name="Barry K.W."/>
            <person name="Belfiori B."/>
            <person name="Cichocki N."/>
            <person name="Clum A."/>
            <person name="Dockter R.B."/>
            <person name="Fauchery L."/>
            <person name="Guy J."/>
            <person name="Iotti M."/>
            <person name="Le Tacon F."/>
            <person name="Lindquist E.A."/>
            <person name="Lipzen A."/>
            <person name="Malagnac F."/>
            <person name="Mello A."/>
            <person name="Molinier V."/>
            <person name="Miyauchi S."/>
            <person name="Poulain J."/>
            <person name="Riccioni C."/>
            <person name="Rubini A."/>
            <person name="Sitrit Y."/>
            <person name="Splivallo R."/>
            <person name="Traeger S."/>
            <person name="Wang M."/>
            <person name="Zifcakova L."/>
            <person name="Wipf D."/>
            <person name="Zambonelli A."/>
            <person name="Paolocci F."/>
            <person name="Nowrousian M."/>
            <person name="Ottonello S."/>
            <person name="Baldrian P."/>
            <person name="Spatafora J.W."/>
            <person name="Henrissat B."/>
            <person name="Nagy L.G."/>
            <person name="Aury J.M."/>
            <person name="Wincker P."/>
            <person name="Grigoriev I.V."/>
            <person name="Bonfante P."/>
            <person name="Martin F.M."/>
        </authorList>
    </citation>
    <scope>NUCLEOTIDE SEQUENCE [LARGE SCALE GENOMIC DNA]</scope>
    <source>
        <strain evidence="17 18">CCBAS932</strain>
    </source>
</reference>
<dbReference type="GO" id="GO:0006508">
    <property type="term" value="P:proteolysis"/>
    <property type="evidence" value="ECO:0007669"/>
    <property type="project" value="InterPro"/>
</dbReference>
<organism evidence="17 18">
    <name type="scientific">Morchella conica CCBAS932</name>
    <dbReference type="NCBI Taxonomy" id="1392247"/>
    <lineage>
        <taxon>Eukaryota</taxon>
        <taxon>Fungi</taxon>
        <taxon>Dikarya</taxon>
        <taxon>Ascomycota</taxon>
        <taxon>Pezizomycotina</taxon>
        <taxon>Pezizomycetes</taxon>
        <taxon>Pezizales</taxon>
        <taxon>Morchellaceae</taxon>
        <taxon>Morchella</taxon>
    </lineage>
</organism>
<dbReference type="SUPFAM" id="SSF53187">
    <property type="entry name" value="Zn-dependent exopeptidases"/>
    <property type="match status" value="1"/>
</dbReference>
<dbReference type="FunFam" id="3.40.630.10:FF:000060">
    <property type="entry name" value="Putative metallocarboxypeptidase ecm14"/>
    <property type="match status" value="1"/>
</dbReference>
<evidence type="ECO:0000256" key="12">
    <source>
        <dbReference type="ARBA" id="ARBA00025210"/>
    </source>
</evidence>
<evidence type="ECO:0000256" key="1">
    <source>
        <dbReference type="ARBA" id="ARBA00001947"/>
    </source>
</evidence>
<evidence type="ECO:0000313" key="18">
    <source>
        <dbReference type="Proteomes" id="UP000277580"/>
    </source>
</evidence>
<keyword evidence="8" id="KW-0732">Signal</keyword>
<evidence type="ECO:0000256" key="7">
    <source>
        <dbReference type="ARBA" id="ARBA00022723"/>
    </source>
</evidence>
<dbReference type="InterPro" id="IPR000834">
    <property type="entry name" value="Peptidase_M14"/>
</dbReference>
<dbReference type="CDD" id="cd03860">
    <property type="entry name" value="M14_CP_A-B_like"/>
    <property type="match status" value="1"/>
</dbReference>
<name>A0A3N4KT16_9PEZI</name>
<keyword evidence="11" id="KW-0961">Cell wall biogenesis/degradation</keyword>
<evidence type="ECO:0000256" key="6">
    <source>
        <dbReference type="ARBA" id="ARBA00022554"/>
    </source>
</evidence>
<keyword evidence="18" id="KW-1185">Reference proteome</keyword>
<dbReference type="Gene3D" id="3.40.630.10">
    <property type="entry name" value="Zn peptidases"/>
    <property type="match status" value="1"/>
</dbReference>
<dbReference type="PANTHER" id="PTHR11705">
    <property type="entry name" value="PROTEASE FAMILY M14 CARBOXYPEPTIDASE A,B"/>
    <property type="match status" value="1"/>
</dbReference>
<evidence type="ECO:0000313" key="17">
    <source>
        <dbReference type="EMBL" id="RPB08915.1"/>
    </source>
</evidence>
<evidence type="ECO:0000256" key="5">
    <source>
        <dbReference type="ARBA" id="ARBA00022525"/>
    </source>
</evidence>
<evidence type="ECO:0000256" key="4">
    <source>
        <dbReference type="ARBA" id="ARBA00005988"/>
    </source>
</evidence>
<dbReference type="GO" id="GO:0005773">
    <property type="term" value="C:vacuole"/>
    <property type="evidence" value="ECO:0007669"/>
    <property type="project" value="UniProtKB-SubCell"/>
</dbReference>
<dbReference type="AlphaFoldDB" id="A0A3N4KT16"/>
<accession>A0A3N4KT16</accession>
<evidence type="ECO:0000256" key="2">
    <source>
        <dbReference type="ARBA" id="ARBA00004116"/>
    </source>
</evidence>
<evidence type="ECO:0000256" key="10">
    <source>
        <dbReference type="ARBA" id="ARBA00023157"/>
    </source>
</evidence>